<feature type="non-terminal residue" evidence="2">
    <location>
        <position position="48"/>
    </location>
</feature>
<reference evidence="2" key="1">
    <citation type="submission" date="2018-05" db="EMBL/GenBank/DDBJ databases">
        <authorList>
            <person name="Lanie J.A."/>
            <person name="Ng W.-L."/>
            <person name="Kazmierczak K.M."/>
            <person name="Andrzejewski T.M."/>
            <person name="Davidsen T.M."/>
            <person name="Wayne K.J."/>
            <person name="Tettelin H."/>
            <person name="Glass J.I."/>
            <person name="Rusch D."/>
            <person name="Podicherti R."/>
            <person name="Tsui H.-C.T."/>
            <person name="Winkler M.E."/>
        </authorList>
    </citation>
    <scope>NUCLEOTIDE SEQUENCE</scope>
</reference>
<sequence length="48" mass="5424">FPCQCPGYQQVPSAGIDPRRRTRGPDVTAGPHGYSRKTRRRVERGRSL</sequence>
<accession>A0A382R0N8</accession>
<gene>
    <name evidence="2" type="ORF">METZ01_LOCUS343015</name>
</gene>
<proteinExistence type="predicted"/>
<feature type="compositionally biased region" description="Basic residues" evidence="1">
    <location>
        <begin position="34"/>
        <end position="48"/>
    </location>
</feature>
<name>A0A382R0N8_9ZZZZ</name>
<protein>
    <submittedName>
        <fullName evidence="2">Uncharacterized protein</fullName>
    </submittedName>
</protein>
<feature type="non-terminal residue" evidence="2">
    <location>
        <position position="1"/>
    </location>
</feature>
<dbReference type="AlphaFoldDB" id="A0A382R0N8"/>
<dbReference type="EMBL" id="UINC01117615">
    <property type="protein sequence ID" value="SVC90161.1"/>
    <property type="molecule type" value="Genomic_DNA"/>
</dbReference>
<organism evidence="2">
    <name type="scientific">marine metagenome</name>
    <dbReference type="NCBI Taxonomy" id="408172"/>
    <lineage>
        <taxon>unclassified sequences</taxon>
        <taxon>metagenomes</taxon>
        <taxon>ecological metagenomes</taxon>
    </lineage>
</organism>
<feature type="region of interest" description="Disordered" evidence="1">
    <location>
        <begin position="1"/>
        <end position="48"/>
    </location>
</feature>
<evidence type="ECO:0000256" key="1">
    <source>
        <dbReference type="SAM" id="MobiDB-lite"/>
    </source>
</evidence>
<evidence type="ECO:0000313" key="2">
    <source>
        <dbReference type="EMBL" id="SVC90161.1"/>
    </source>
</evidence>